<keyword evidence="3" id="KW-1185">Reference proteome</keyword>
<name>A0ABD2XMR8_9HYME</name>
<protein>
    <recommendedName>
        <fullName evidence="4">Secreted protein</fullName>
    </recommendedName>
</protein>
<evidence type="ECO:0000313" key="3">
    <source>
        <dbReference type="Proteomes" id="UP001627154"/>
    </source>
</evidence>
<keyword evidence="1" id="KW-1133">Transmembrane helix</keyword>
<keyword evidence="1" id="KW-0812">Transmembrane</keyword>
<sequence length="77" mass="9222">MASTSLSLYYRYIRCIRHTYIYTVHVFCLACLFAVTLNGPRLRRFRRTTMTTTTTTTTVHAKWVFSRLEPREFFAFK</sequence>
<keyword evidence="1" id="KW-0472">Membrane</keyword>
<dbReference type="Proteomes" id="UP001627154">
    <property type="component" value="Unassembled WGS sequence"/>
</dbReference>
<dbReference type="AlphaFoldDB" id="A0ABD2XMR8"/>
<proteinExistence type="predicted"/>
<reference evidence="2 3" key="1">
    <citation type="journal article" date="2024" name="bioRxiv">
        <title>A reference genome for Trichogramma kaykai: A tiny desert-dwelling parasitoid wasp with competing sex-ratio distorters.</title>
        <authorList>
            <person name="Culotta J."/>
            <person name="Lindsey A.R."/>
        </authorList>
    </citation>
    <scope>NUCLEOTIDE SEQUENCE [LARGE SCALE GENOMIC DNA]</scope>
    <source>
        <strain evidence="2 3">KSX58</strain>
    </source>
</reference>
<organism evidence="2 3">
    <name type="scientific">Trichogramma kaykai</name>
    <dbReference type="NCBI Taxonomy" id="54128"/>
    <lineage>
        <taxon>Eukaryota</taxon>
        <taxon>Metazoa</taxon>
        <taxon>Ecdysozoa</taxon>
        <taxon>Arthropoda</taxon>
        <taxon>Hexapoda</taxon>
        <taxon>Insecta</taxon>
        <taxon>Pterygota</taxon>
        <taxon>Neoptera</taxon>
        <taxon>Endopterygota</taxon>
        <taxon>Hymenoptera</taxon>
        <taxon>Apocrita</taxon>
        <taxon>Proctotrupomorpha</taxon>
        <taxon>Chalcidoidea</taxon>
        <taxon>Trichogrammatidae</taxon>
        <taxon>Trichogramma</taxon>
    </lineage>
</organism>
<feature type="transmembrane region" description="Helical" evidence="1">
    <location>
        <begin position="20"/>
        <end position="37"/>
    </location>
</feature>
<gene>
    <name evidence="2" type="ORF">TKK_000914</name>
</gene>
<evidence type="ECO:0000313" key="2">
    <source>
        <dbReference type="EMBL" id="KAL3406776.1"/>
    </source>
</evidence>
<accession>A0ABD2XMR8</accession>
<comment type="caution">
    <text evidence="2">The sequence shown here is derived from an EMBL/GenBank/DDBJ whole genome shotgun (WGS) entry which is preliminary data.</text>
</comment>
<evidence type="ECO:0000256" key="1">
    <source>
        <dbReference type="SAM" id="Phobius"/>
    </source>
</evidence>
<evidence type="ECO:0008006" key="4">
    <source>
        <dbReference type="Google" id="ProtNLM"/>
    </source>
</evidence>
<dbReference type="EMBL" id="JBJJXI010000018">
    <property type="protein sequence ID" value="KAL3406776.1"/>
    <property type="molecule type" value="Genomic_DNA"/>
</dbReference>